<evidence type="ECO:0000256" key="10">
    <source>
        <dbReference type="ARBA" id="ARBA00023180"/>
    </source>
</evidence>
<feature type="transmembrane region" description="Helical" evidence="11">
    <location>
        <begin position="541"/>
        <end position="564"/>
    </location>
</feature>
<dbReference type="CDD" id="cd16023">
    <property type="entry name" value="GPI_EPT_3"/>
    <property type="match status" value="1"/>
</dbReference>
<feature type="transmembrane region" description="Helical" evidence="11">
    <location>
        <begin position="486"/>
        <end position="505"/>
    </location>
</feature>
<evidence type="ECO:0000313" key="13">
    <source>
        <dbReference type="Proteomes" id="UP001497525"/>
    </source>
</evidence>
<keyword evidence="5" id="KW-0808">Transferase</keyword>
<evidence type="ECO:0000256" key="1">
    <source>
        <dbReference type="ARBA" id="ARBA00004477"/>
    </source>
</evidence>
<feature type="transmembrane region" description="Helical" evidence="11">
    <location>
        <begin position="406"/>
        <end position="424"/>
    </location>
</feature>
<dbReference type="GO" id="GO:0006506">
    <property type="term" value="P:GPI anchor biosynthetic process"/>
    <property type="evidence" value="ECO:0007669"/>
    <property type="project" value="UniProtKB-KW"/>
</dbReference>
<evidence type="ECO:0000256" key="7">
    <source>
        <dbReference type="ARBA" id="ARBA00022824"/>
    </source>
</evidence>
<feature type="transmembrane region" description="Helical" evidence="11">
    <location>
        <begin position="790"/>
        <end position="812"/>
    </location>
</feature>
<reference evidence="12" key="1">
    <citation type="submission" date="2024-06" db="EMBL/GenBank/DDBJ databases">
        <authorList>
            <person name="Liu X."/>
            <person name="Lenzi L."/>
            <person name="Haldenby T S."/>
            <person name="Uol C."/>
        </authorList>
    </citation>
    <scope>NUCLEOTIDE SEQUENCE</scope>
</reference>
<evidence type="ECO:0000256" key="8">
    <source>
        <dbReference type="ARBA" id="ARBA00022989"/>
    </source>
</evidence>
<dbReference type="AlphaFoldDB" id="A0AAV2TH90"/>
<dbReference type="GO" id="GO:0005789">
    <property type="term" value="C:endoplasmic reticulum membrane"/>
    <property type="evidence" value="ECO:0007669"/>
    <property type="project" value="UniProtKB-SubCell"/>
</dbReference>
<dbReference type="Gene3D" id="3.40.720.10">
    <property type="entry name" value="Alkaline Phosphatase, subunit A"/>
    <property type="match status" value="1"/>
</dbReference>
<dbReference type="Pfam" id="PF01663">
    <property type="entry name" value="Phosphodiest"/>
    <property type="match status" value="1"/>
</dbReference>
<proteinExistence type="inferred from homology"/>
<protein>
    <recommendedName>
        <fullName evidence="14">GPI ethanolamine phosphate transferase 3</fullName>
    </recommendedName>
</protein>
<evidence type="ECO:0000256" key="11">
    <source>
        <dbReference type="SAM" id="Phobius"/>
    </source>
</evidence>
<evidence type="ECO:0000256" key="4">
    <source>
        <dbReference type="ARBA" id="ARBA00022502"/>
    </source>
</evidence>
<feature type="transmembrane region" description="Helical" evidence="11">
    <location>
        <begin position="767"/>
        <end position="784"/>
    </location>
</feature>
<evidence type="ECO:0000256" key="6">
    <source>
        <dbReference type="ARBA" id="ARBA00022692"/>
    </source>
</evidence>
<comment type="subcellular location">
    <subcellularLocation>
        <location evidence="1">Endoplasmic reticulum membrane</location>
        <topology evidence="1">Multi-pass membrane protein</topology>
    </subcellularLocation>
</comment>
<comment type="pathway">
    <text evidence="2">Glycolipid biosynthesis; glycosylphosphatidylinositol-anchor biosynthesis.</text>
</comment>
<feature type="transmembrane region" description="Helical" evidence="11">
    <location>
        <begin position="599"/>
        <end position="619"/>
    </location>
</feature>
<dbReference type="PANTHER" id="PTHR23071:SF1">
    <property type="entry name" value="GPI ETHANOLAMINE PHOSPHATE TRANSFERASE 3"/>
    <property type="match status" value="1"/>
</dbReference>
<keyword evidence="10" id="KW-0325">Glycoprotein</keyword>
<feature type="transmembrane region" description="Helical" evidence="11">
    <location>
        <begin position="460"/>
        <end position="477"/>
    </location>
</feature>
<dbReference type="SUPFAM" id="SSF53649">
    <property type="entry name" value="Alkaline phosphatase-like"/>
    <property type="match status" value="1"/>
</dbReference>
<feature type="transmembrane region" description="Helical" evidence="11">
    <location>
        <begin position="886"/>
        <end position="909"/>
    </location>
</feature>
<keyword evidence="4" id="KW-0337">GPI-anchor biosynthesis</keyword>
<dbReference type="PANTHER" id="PTHR23071">
    <property type="entry name" value="PHOSPHATIDYLINOSITOL GLYCAN"/>
    <property type="match status" value="1"/>
</dbReference>
<evidence type="ECO:0000256" key="9">
    <source>
        <dbReference type="ARBA" id="ARBA00023136"/>
    </source>
</evidence>
<feature type="transmembrane region" description="Helical" evidence="11">
    <location>
        <begin position="979"/>
        <end position="1002"/>
    </location>
</feature>
<keyword evidence="6 11" id="KW-0812">Transmembrane</keyword>
<feature type="transmembrane region" description="Helical" evidence="11">
    <location>
        <begin position="943"/>
        <end position="964"/>
    </location>
</feature>
<accession>A0AAV2TH90</accession>
<dbReference type="Proteomes" id="UP001497525">
    <property type="component" value="Unassembled WGS sequence"/>
</dbReference>
<organism evidence="12 13">
    <name type="scientific">Calicophoron daubneyi</name>
    <name type="common">Rumen fluke</name>
    <name type="synonym">Paramphistomum daubneyi</name>
    <dbReference type="NCBI Taxonomy" id="300641"/>
    <lineage>
        <taxon>Eukaryota</taxon>
        <taxon>Metazoa</taxon>
        <taxon>Spiralia</taxon>
        <taxon>Lophotrochozoa</taxon>
        <taxon>Platyhelminthes</taxon>
        <taxon>Trematoda</taxon>
        <taxon>Digenea</taxon>
        <taxon>Plagiorchiida</taxon>
        <taxon>Pronocephalata</taxon>
        <taxon>Paramphistomoidea</taxon>
        <taxon>Paramphistomidae</taxon>
        <taxon>Calicophoron</taxon>
    </lineage>
</organism>
<feature type="transmembrane region" description="Helical" evidence="11">
    <location>
        <begin position="511"/>
        <end position="529"/>
    </location>
</feature>
<dbReference type="EMBL" id="CAXLJL010000267">
    <property type="protein sequence ID" value="CAL5135479.1"/>
    <property type="molecule type" value="Genomic_DNA"/>
</dbReference>
<dbReference type="InterPro" id="IPR017850">
    <property type="entry name" value="Alkaline_phosphatase_core_sf"/>
</dbReference>
<comment type="caution">
    <text evidence="12">The sequence shown here is derived from an EMBL/GenBank/DDBJ whole genome shotgun (WGS) entry which is preliminary data.</text>
</comment>
<evidence type="ECO:0000256" key="2">
    <source>
        <dbReference type="ARBA" id="ARBA00004687"/>
    </source>
</evidence>
<dbReference type="InterPro" id="IPR037675">
    <property type="entry name" value="PIG-O_N"/>
</dbReference>
<dbReference type="InterPro" id="IPR039524">
    <property type="entry name" value="PIGO/GPI13"/>
</dbReference>
<keyword evidence="9 11" id="KW-0472">Membrane</keyword>
<feature type="transmembrane region" description="Helical" evidence="11">
    <location>
        <begin position="680"/>
        <end position="702"/>
    </location>
</feature>
<feature type="transmembrane region" description="Helical" evidence="11">
    <location>
        <begin position="832"/>
        <end position="850"/>
    </location>
</feature>
<feature type="transmembrane region" description="Helical" evidence="11">
    <location>
        <begin position="431"/>
        <end position="448"/>
    </location>
</feature>
<evidence type="ECO:0008006" key="14">
    <source>
        <dbReference type="Google" id="ProtNLM"/>
    </source>
</evidence>
<evidence type="ECO:0000313" key="12">
    <source>
        <dbReference type="EMBL" id="CAL5135479.1"/>
    </source>
</evidence>
<feature type="transmembrane region" description="Helical" evidence="11">
    <location>
        <begin position="640"/>
        <end position="660"/>
    </location>
</feature>
<dbReference type="InterPro" id="IPR002591">
    <property type="entry name" value="Phosphodiest/P_Trfase"/>
</dbReference>
<keyword evidence="7" id="KW-0256">Endoplasmic reticulum</keyword>
<comment type="similarity">
    <text evidence="3">Belongs to the PIGG/PIGN/PIGO family. PIGO subfamily.</text>
</comment>
<sequence length="1018" mass="114448">MNALNTVVLSVGLVLFLFGFLLNRSELPYSSSAVSGLSYSVKHRRLIFLLVDALAHDFVRRESDTYPVESLYEMKFVSSLLNNSRTTRLFHSIADPPTTTLQRLKALLTGSMPTFVDAGSNFGSYRLVEDTLVTQWHLANKRVLFVGDDTWMGLFPSGFHESHPQPSFNVKDLDSVDNAVKSFVLSTLRNSNHSWDVMIGHMLGIDHCGHTFGVVYPHMVRKLRELDEFLRNVVSLMHQDDLLVVIGDHGMTVSGDHGGDSPPETDAAFMAYSPEGFSDVDDGRDGSANRIAQIDIVPTLAVLTGIPVPYSNLGVLIPSLFRSASDFRNGLIINFIQMLNYSLNYHRRVSNFPIGDDLKKYIGWFSNRNDTVLVDGASKLETAEMITRLRRIQESFRAQWTRFDVVRMWFGGCLMLSAIVCFLLPRMTRKAYTIFILQCLVSLSVPYFCDTHNSPFSFPSQLFSATLALILVYYLLVTSRICYRSYAPLLLTLVLALAYTSNSFLLEEMHVTVFLLQTVVLFQTVRCVIRRFRLVNLPAFVGNHSTIFLLFWPFLLICVVRLTLNVEVCREESLPNSGCRPATDPWIAKPLSKLTQEEIYELVTYRMFVGIGALLLWLWGHSVWLKRLNRSSGQTSCGDFFVRILSLLAGYILPVCWALDAAQAVIPLPGIKLLSSTSLYLLRVWHARVLLGFLALTFVTFVSRPVRINLPSVHRTSHLVQPLSGFSTGYQDRTLDNHSKLRSSNGSTLKPTTSVTDSRLNYVYSRWLVTVLLHLPLLALMVFLNEVHVLCLLAIPLAMILYLQICTMLSCLGTHSKQDNPLVYRLTQASEWHVAVFACLLDNLSFFATGHQPTLVGIPWHAAFAAYVGDHTTQWIPALMVLSHLYAGQILTAATLPLVLVLSLRFPLFCSSAFNSVRRCSELELASYSSGRTSHFVSSMDRLLWRFFVSKAILTFGCVVSVGLLRRHLMVWNIFSPRLLFSILSTTISGVVLLMVRCLVVWRLHSSVVRMGLAGKLA</sequence>
<dbReference type="GO" id="GO:0051377">
    <property type="term" value="F:mannose-ethanolamine phosphotransferase activity"/>
    <property type="evidence" value="ECO:0007669"/>
    <property type="project" value="InterPro"/>
</dbReference>
<evidence type="ECO:0000256" key="5">
    <source>
        <dbReference type="ARBA" id="ARBA00022679"/>
    </source>
</evidence>
<keyword evidence="8 11" id="KW-1133">Transmembrane helix</keyword>
<name>A0AAV2TH90_CALDB</name>
<evidence type="ECO:0000256" key="3">
    <source>
        <dbReference type="ARBA" id="ARBA00008695"/>
    </source>
</evidence>
<gene>
    <name evidence="12" type="ORF">CDAUBV1_LOCUS9618</name>
</gene>